<accession>K7WUK6</accession>
<proteinExistence type="predicted"/>
<organism evidence="1">
    <name type="scientific">Agrobacterium tumefaciens</name>
    <dbReference type="NCBI Taxonomy" id="358"/>
    <lineage>
        <taxon>Bacteria</taxon>
        <taxon>Pseudomonadati</taxon>
        <taxon>Pseudomonadota</taxon>
        <taxon>Alphaproteobacteria</taxon>
        <taxon>Hyphomicrobiales</taxon>
        <taxon>Rhizobiaceae</taxon>
        <taxon>Rhizobium/Agrobacterium group</taxon>
        <taxon>Agrobacterium</taxon>
        <taxon>Agrobacterium tumefaciens complex</taxon>
    </lineage>
</organism>
<name>K7WUK6_AGRTU</name>
<dbReference type="AlphaFoldDB" id="K7WUK6"/>
<reference evidence="1" key="1">
    <citation type="journal article" date="2014" name="J. Bacteriol.">
        <title>Quorum-dependent mannopine-inducible conjugative transfer of an Agrobacterium opine-catabolic plasmid.</title>
        <authorList>
            <person name="Wetzel M.E."/>
            <person name="Kim K.S."/>
            <person name="Miller M."/>
            <person name="Olsen G.J."/>
            <person name="Farrand S.K."/>
        </authorList>
    </citation>
    <scope>NUCLEOTIDE SEQUENCE</scope>
    <source>
        <strain evidence="1">F64/95</strain>
        <plasmid evidence="1">pAoF64/95</plasmid>
    </source>
</reference>
<evidence type="ECO:0008006" key="2">
    <source>
        <dbReference type="Google" id="ProtNLM"/>
    </source>
</evidence>
<dbReference type="EMBL" id="JX683454">
    <property type="protein sequence ID" value="AFX65634.1"/>
    <property type="molecule type" value="Genomic_DNA"/>
</dbReference>
<sequence>MRGQVRKKPFGYYTYAKKIGRGELVPSVVQVHLMNVSALEEDFPEKGQRQLRWFSPTDAVRAVDEFELRGLFMNLSRDEEIRQFGQMQT</sequence>
<protein>
    <recommendedName>
        <fullName evidence="2">NUDIX hydrolase</fullName>
    </recommendedName>
</protein>
<keyword evidence="1" id="KW-0614">Plasmid</keyword>
<geneLocation type="plasmid" evidence="1">
    <name>pAoF64/95</name>
</geneLocation>
<evidence type="ECO:0000313" key="1">
    <source>
        <dbReference type="EMBL" id="AFX65634.1"/>
    </source>
</evidence>